<dbReference type="InterPro" id="IPR001969">
    <property type="entry name" value="Aspartic_peptidase_AS"/>
</dbReference>
<dbReference type="RefSeq" id="WP_184308395.1">
    <property type="nucleotide sequence ID" value="NZ_JACHXU010000025.1"/>
</dbReference>
<dbReference type="InterPro" id="IPR021109">
    <property type="entry name" value="Peptidase_aspartic_dom_sf"/>
</dbReference>
<dbReference type="GO" id="GO:0004190">
    <property type="term" value="F:aspartic-type endopeptidase activity"/>
    <property type="evidence" value="ECO:0007669"/>
    <property type="project" value="InterPro"/>
</dbReference>
<dbReference type="NCBIfam" id="TIGR02281">
    <property type="entry name" value="clan_AA_DTGA"/>
    <property type="match status" value="1"/>
</dbReference>
<keyword evidence="1" id="KW-0175">Coiled coil</keyword>
<dbReference type="Proteomes" id="UP000536179">
    <property type="component" value="Unassembled WGS sequence"/>
</dbReference>
<dbReference type="CDD" id="cd05483">
    <property type="entry name" value="retropepsin_like_bacteria"/>
    <property type="match status" value="1"/>
</dbReference>
<dbReference type="AlphaFoldDB" id="A0A7W5E4D2"/>
<dbReference type="Gene3D" id="2.40.70.10">
    <property type="entry name" value="Acid Proteases"/>
    <property type="match status" value="1"/>
</dbReference>
<proteinExistence type="predicted"/>
<dbReference type="GO" id="GO:0006508">
    <property type="term" value="P:proteolysis"/>
    <property type="evidence" value="ECO:0007669"/>
    <property type="project" value="UniProtKB-KW"/>
</dbReference>
<dbReference type="EMBL" id="JACHXU010000025">
    <property type="protein sequence ID" value="MBB3209637.1"/>
    <property type="molecule type" value="Genomic_DNA"/>
</dbReference>
<comment type="caution">
    <text evidence="2">The sequence shown here is derived from an EMBL/GenBank/DDBJ whole genome shotgun (WGS) entry which is preliminary data.</text>
</comment>
<keyword evidence="2" id="KW-0378">Hydrolase</keyword>
<accession>A0A7W5E4D2</accession>
<evidence type="ECO:0000313" key="3">
    <source>
        <dbReference type="Proteomes" id="UP000536179"/>
    </source>
</evidence>
<sequence>MSVQTAAMSVADDGGLSPGIQTVYSEAVVAKADAVLKDAGLRRSGKALQSTEAAELSRVLSGITRSRRELRLEQKKLLDTQTKLASIEAEISKLNRQDGELNLQLARVAGLDVSSNNRLVALINATRTQISELRKQRTAQQSVVRAVRSQVNQSEEKYAESVFQARKRITDLTQAITEDLQDPKVQIAIDVMHANFDVPKEVDAMSILRALDNRLRDFEKEVFRETIPLDVGSNGSLFTMVSVNQQAIRMVIDSGATLITLPADAAAKLHVTVPDDAPVVPLVLANGGKINGRRVVLETVRVGQFEAKDVEAVVLEPIAANAEPLLGLSFLDRYKFELDSSAKTLGLLRIDESDAKSP</sequence>
<keyword evidence="2" id="KW-0645">Protease</keyword>
<dbReference type="InterPro" id="IPR011969">
    <property type="entry name" value="Clan_AA_Asp_peptidase_C"/>
</dbReference>
<dbReference type="SUPFAM" id="SSF50630">
    <property type="entry name" value="Acid proteases"/>
    <property type="match status" value="1"/>
</dbReference>
<gene>
    <name evidence="2" type="ORF">FHS27_005477</name>
</gene>
<dbReference type="Pfam" id="PF13975">
    <property type="entry name" value="gag-asp_proteas"/>
    <property type="match status" value="1"/>
</dbReference>
<dbReference type="PROSITE" id="PS00141">
    <property type="entry name" value="ASP_PROTEASE"/>
    <property type="match status" value="1"/>
</dbReference>
<name>A0A7W5E4D2_9BACT</name>
<evidence type="ECO:0000256" key="1">
    <source>
        <dbReference type="SAM" id="Coils"/>
    </source>
</evidence>
<feature type="coiled-coil region" evidence="1">
    <location>
        <begin position="70"/>
        <end position="136"/>
    </location>
</feature>
<evidence type="ECO:0000313" key="2">
    <source>
        <dbReference type="EMBL" id="MBB3209637.1"/>
    </source>
</evidence>
<reference evidence="2 3" key="1">
    <citation type="submission" date="2020-08" db="EMBL/GenBank/DDBJ databases">
        <title>Genomic Encyclopedia of Type Strains, Phase III (KMG-III): the genomes of soil and plant-associated and newly described type strains.</title>
        <authorList>
            <person name="Whitman W."/>
        </authorList>
    </citation>
    <scope>NUCLEOTIDE SEQUENCE [LARGE SCALE GENOMIC DNA]</scope>
    <source>
        <strain evidence="2 3">CECT 8075</strain>
    </source>
</reference>
<dbReference type="InterPro" id="IPR034122">
    <property type="entry name" value="Retropepsin-like_bacterial"/>
</dbReference>
<protein>
    <submittedName>
        <fullName evidence="2">Aspartyl protease family protein</fullName>
    </submittedName>
</protein>
<organism evidence="2 3">
    <name type="scientific">Aporhodopirellula rubra</name>
    <dbReference type="NCBI Taxonomy" id="980271"/>
    <lineage>
        <taxon>Bacteria</taxon>
        <taxon>Pseudomonadati</taxon>
        <taxon>Planctomycetota</taxon>
        <taxon>Planctomycetia</taxon>
        <taxon>Pirellulales</taxon>
        <taxon>Pirellulaceae</taxon>
        <taxon>Aporhodopirellula</taxon>
    </lineage>
</organism>
<keyword evidence="3" id="KW-1185">Reference proteome</keyword>